<comment type="caution">
    <text evidence="4">The sequence shown here is derived from an EMBL/GenBank/DDBJ whole genome shotgun (WGS) entry which is preliminary data.</text>
</comment>
<dbReference type="EMBL" id="JAAHFQ010000533">
    <property type="protein sequence ID" value="NER30338.1"/>
    <property type="molecule type" value="Genomic_DNA"/>
</dbReference>
<feature type="region of interest" description="Disordered" evidence="1">
    <location>
        <begin position="189"/>
        <end position="223"/>
    </location>
</feature>
<dbReference type="InterPro" id="IPR046863">
    <property type="entry name" value="MbnP-like_dom"/>
</dbReference>
<accession>A0A6B3NMA1</accession>
<dbReference type="Pfam" id="PF20243">
    <property type="entry name" value="MbnP"/>
    <property type="match status" value="1"/>
</dbReference>
<feature type="signal peptide" evidence="2">
    <location>
        <begin position="1"/>
        <end position="21"/>
    </location>
</feature>
<feature type="compositionally biased region" description="Basic and acidic residues" evidence="1">
    <location>
        <begin position="197"/>
        <end position="221"/>
    </location>
</feature>
<evidence type="ECO:0000256" key="1">
    <source>
        <dbReference type="SAM" id="MobiDB-lite"/>
    </source>
</evidence>
<reference evidence="4" key="1">
    <citation type="submission" date="2019-11" db="EMBL/GenBank/DDBJ databases">
        <title>Genomic insights into an expanded diversity of filamentous marine cyanobacteria reveals the extraordinary biosynthetic potential of Moorea and Okeania.</title>
        <authorList>
            <person name="Ferreira Leao T."/>
            <person name="Wang M."/>
            <person name="Moss N."/>
            <person name="Da Silva R."/>
            <person name="Sanders J."/>
            <person name="Nurk S."/>
            <person name="Gurevich A."/>
            <person name="Humphrey G."/>
            <person name="Reher R."/>
            <person name="Zhu Q."/>
            <person name="Belda-Ferre P."/>
            <person name="Glukhov E."/>
            <person name="Rex R."/>
            <person name="Dorrestein P.C."/>
            <person name="Knight R."/>
            <person name="Pevzner P."/>
            <person name="Gerwick W.H."/>
            <person name="Gerwick L."/>
        </authorList>
    </citation>
    <scope>NUCLEOTIDE SEQUENCE</scope>
    <source>
        <strain evidence="4">SIO1C4</strain>
    </source>
</reference>
<feature type="domain" description="Copper-binding protein MbnP-like" evidence="3">
    <location>
        <begin position="36"/>
        <end position="297"/>
    </location>
</feature>
<dbReference type="InterPro" id="IPR023977">
    <property type="entry name" value="MbnP-like"/>
</dbReference>
<gene>
    <name evidence="4" type="ORF">F6J89_22605</name>
</gene>
<keyword evidence="2" id="KW-0732">Signal</keyword>
<protein>
    <submittedName>
        <fullName evidence="4">Metallo-mystery pair system four-Cys motif protein</fullName>
    </submittedName>
</protein>
<name>A0A6B3NMA1_9CYAN</name>
<evidence type="ECO:0000313" key="4">
    <source>
        <dbReference type="EMBL" id="NER30338.1"/>
    </source>
</evidence>
<evidence type="ECO:0000256" key="2">
    <source>
        <dbReference type="SAM" id="SignalP"/>
    </source>
</evidence>
<evidence type="ECO:0000259" key="3">
    <source>
        <dbReference type="Pfam" id="PF20243"/>
    </source>
</evidence>
<dbReference type="AlphaFoldDB" id="A0A6B3NMA1"/>
<sequence length="330" mass="36076">MSIKAIQKIALFSIVAGSATAISNTYNLSWAQVADTQEVSIQFQAMVGDKAFTCGSSYSNLGIAKSSVTPTDFRFYVSNIGLIDASGMVVPLQLEQDGKWQYQNVALLDFEDKSGSCANGTSETRTQVTGSVPAGDYKGITFMLGVPFNLNHNDATLAPSPLNLTSMWWNWQGGYKFVRIDLENQKMAANDGTQQHGDSHSQYDSHHKGQRHNDQGHDHQGHTQHGAIQGFLIHLGSTGCQMEGNSQQPKFCNHPNTSTFIFSEFNLAENVIVADLAALVSESNLERNEPDTPLGCMSALNDSDCTTIMNNFGIPYQGQPSSEQTFFRIE</sequence>
<dbReference type="NCBIfam" id="TIGR04052">
    <property type="entry name" value="MbnP_like_WxW"/>
    <property type="match status" value="1"/>
</dbReference>
<organism evidence="4">
    <name type="scientific">Symploca sp. SIO1C4</name>
    <dbReference type="NCBI Taxonomy" id="2607765"/>
    <lineage>
        <taxon>Bacteria</taxon>
        <taxon>Bacillati</taxon>
        <taxon>Cyanobacteriota</taxon>
        <taxon>Cyanophyceae</taxon>
        <taxon>Coleofasciculales</taxon>
        <taxon>Coleofasciculaceae</taxon>
        <taxon>Symploca</taxon>
    </lineage>
</organism>
<feature type="chain" id="PRO_5025399634" evidence="2">
    <location>
        <begin position="22"/>
        <end position="330"/>
    </location>
</feature>
<proteinExistence type="predicted"/>